<evidence type="ECO:0000313" key="1">
    <source>
        <dbReference type="EMBL" id="OQV12759.1"/>
    </source>
</evidence>
<dbReference type="Proteomes" id="UP000192578">
    <property type="component" value="Unassembled WGS sequence"/>
</dbReference>
<reference evidence="2" key="1">
    <citation type="submission" date="2017-01" db="EMBL/GenBank/DDBJ databases">
        <title>Comparative genomics of anhydrobiosis in the tardigrade Hypsibius dujardini.</title>
        <authorList>
            <person name="Yoshida Y."/>
            <person name="Koutsovoulos G."/>
            <person name="Laetsch D."/>
            <person name="Stevens L."/>
            <person name="Kumar S."/>
            <person name="Horikawa D."/>
            <person name="Ishino K."/>
            <person name="Komine S."/>
            <person name="Tomita M."/>
            <person name="Blaxter M."/>
            <person name="Arakawa K."/>
        </authorList>
    </citation>
    <scope>NUCLEOTIDE SEQUENCE [LARGE SCALE GENOMIC DNA]</scope>
    <source>
        <strain evidence="2">Z151</strain>
    </source>
</reference>
<dbReference type="EMBL" id="MTYJ01000137">
    <property type="protein sequence ID" value="OQV12759.1"/>
    <property type="molecule type" value="Genomic_DNA"/>
</dbReference>
<keyword evidence="2" id="KW-1185">Reference proteome</keyword>
<protein>
    <submittedName>
        <fullName evidence="1">Uncharacterized protein</fullName>
    </submittedName>
</protein>
<dbReference type="AlphaFoldDB" id="A0A1W0WC34"/>
<name>A0A1W0WC34_HYPEX</name>
<proteinExistence type="predicted"/>
<organism evidence="1 2">
    <name type="scientific">Hypsibius exemplaris</name>
    <name type="common">Freshwater tardigrade</name>
    <dbReference type="NCBI Taxonomy" id="2072580"/>
    <lineage>
        <taxon>Eukaryota</taxon>
        <taxon>Metazoa</taxon>
        <taxon>Ecdysozoa</taxon>
        <taxon>Tardigrada</taxon>
        <taxon>Eutardigrada</taxon>
        <taxon>Parachela</taxon>
        <taxon>Hypsibioidea</taxon>
        <taxon>Hypsibiidae</taxon>
        <taxon>Hypsibius</taxon>
    </lineage>
</organism>
<accession>A0A1W0WC34</accession>
<sequence length="152" mass="17045">MAISTAVEILYLSIASVKNNSLLQYSASILPPRELHKAPCEFLELHKAPCEFLELHKAPCKFLELHKAPCEFLELHKAPCKFLELHKAPCEFLELHEAPCEFLKLHPRSAHPHGLGSLIRCRSISCNPVKDEVAVILHRHIAWTLSGSSGLL</sequence>
<gene>
    <name evidence="1" type="ORF">BV898_12988</name>
</gene>
<evidence type="ECO:0000313" key="2">
    <source>
        <dbReference type="Proteomes" id="UP000192578"/>
    </source>
</evidence>
<comment type="caution">
    <text evidence="1">The sequence shown here is derived from an EMBL/GenBank/DDBJ whole genome shotgun (WGS) entry which is preliminary data.</text>
</comment>